<dbReference type="EMBL" id="KE361633">
    <property type="protein sequence ID" value="EPQ28943.1"/>
    <property type="molecule type" value="Genomic_DNA"/>
</dbReference>
<dbReference type="InterPro" id="IPR032801">
    <property type="entry name" value="PXL2A/B/C"/>
</dbReference>
<dbReference type="SUPFAM" id="SSF51735">
    <property type="entry name" value="NAD(P)-binding Rossmann-fold domains"/>
    <property type="match status" value="1"/>
</dbReference>
<dbReference type="GO" id="GO:0048038">
    <property type="term" value="F:quinone binding"/>
    <property type="evidence" value="ECO:0007669"/>
    <property type="project" value="TreeGrafter"/>
</dbReference>
<name>A0A061H8J6_9BASI</name>
<reference evidence="6 7" key="1">
    <citation type="journal article" date="2013" name="Plant Cell">
        <title>The transition from a phytopathogenic smut ancestor to an anamorphic biocontrol agent deciphered by comparative whole-genome analysis.</title>
        <authorList>
            <person name="Lefebvre F."/>
            <person name="Joly D.L."/>
            <person name="Labbe C."/>
            <person name="Teichmann B."/>
            <person name="Linning R."/>
            <person name="Belzile F."/>
            <person name="Bakkeren G."/>
            <person name="Belanger R.R."/>
        </authorList>
    </citation>
    <scope>NUCLEOTIDE SEQUENCE [LARGE SCALE GENOMIC DNA]</scope>
    <source>
        <strain evidence="6 7">PF-1</strain>
    </source>
</reference>
<feature type="compositionally biased region" description="Polar residues" evidence="5">
    <location>
        <begin position="250"/>
        <end position="262"/>
    </location>
</feature>
<dbReference type="PANTHER" id="PTHR42760:SF83">
    <property type="entry name" value="(3R)-3-HYDROXYACYL-COA DEHYDROGENASE"/>
    <property type="match status" value="1"/>
</dbReference>
<dbReference type="Pfam" id="PF13561">
    <property type="entry name" value="adh_short_C2"/>
    <property type="match status" value="1"/>
</dbReference>
<dbReference type="PRINTS" id="PR00081">
    <property type="entry name" value="GDHRDH"/>
</dbReference>
<dbReference type="GO" id="GO:0019301">
    <property type="term" value="P:rhamnose catabolic process"/>
    <property type="evidence" value="ECO:0007669"/>
    <property type="project" value="UniProtKB-ARBA"/>
</dbReference>
<evidence type="ECO:0000256" key="1">
    <source>
        <dbReference type="ARBA" id="ARBA00006484"/>
    </source>
</evidence>
<proteinExistence type="inferred from homology"/>
<protein>
    <recommendedName>
        <fullName evidence="8">Thioredoxin domain-containing protein</fullName>
    </recommendedName>
</protein>
<dbReference type="Pfam" id="PF13911">
    <property type="entry name" value="AhpC-TSA_2"/>
    <property type="match status" value="1"/>
</dbReference>
<dbReference type="CDD" id="cd02970">
    <property type="entry name" value="PRX_like2"/>
    <property type="match status" value="1"/>
</dbReference>
<dbReference type="KEGG" id="pfp:PFL1_03743"/>
<dbReference type="InterPro" id="IPR036291">
    <property type="entry name" value="NAD(P)-bd_dom_sf"/>
</dbReference>
<dbReference type="Gene3D" id="3.40.30.10">
    <property type="entry name" value="Glutaredoxin"/>
    <property type="match status" value="1"/>
</dbReference>
<dbReference type="PANTHER" id="PTHR42760">
    <property type="entry name" value="SHORT-CHAIN DEHYDROGENASES/REDUCTASES FAMILY MEMBER"/>
    <property type="match status" value="1"/>
</dbReference>
<dbReference type="eggNOG" id="KOG1200">
    <property type="taxonomic scope" value="Eukaryota"/>
</dbReference>
<dbReference type="InterPro" id="IPR002347">
    <property type="entry name" value="SDR_fam"/>
</dbReference>
<dbReference type="SUPFAM" id="SSF52833">
    <property type="entry name" value="Thioredoxin-like"/>
    <property type="match status" value="1"/>
</dbReference>
<evidence type="ECO:0000313" key="7">
    <source>
        <dbReference type="Proteomes" id="UP000053664"/>
    </source>
</evidence>
<gene>
    <name evidence="6" type="ORF">PFL1_03743</name>
</gene>
<evidence type="ECO:0000313" key="6">
    <source>
        <dbReference type="EMBL" id="EPQ28943.1"/>
    </source>
</evidence>
<organism evidence="6 7">
    <name type="scientific">Pseudozyma flocculosa PF-1</name>
    <dbReference type="NCBI Taxonomy" id="1277687"/>
    <lineage>
        <taxon>Eukaryota</taxon>
        <taxon>Fungi</taxon>
        <taxon>Dikarya</taxon>
        <taxon>Basidiomycota</taxon>
        <taxon>Ustilaginomycotina</taxon>
        <taxon>Ustilaginomycetes</taxon>
        <taxon>Ustilaginales</taxon>
        <taxon>Ustilaginaceae</taxon>
        <taxon>Pseudozyma</taxon>
    </lineage>
</organism>
<evidence type="ECO:0008006" key="8">
    <source>
        <dbReference type="Google" id="ProtNLM"/>
    </source>
</evidence>
<accession>A0A061H8J6</accession>
<dbReference type="GO" id="GO:0016616">
    <property type="term" value="F:oxidoreductase activity, acting on the CH-OH group of donors, NAD or NADP as acceptor"/>
    <property type="evidence" value="ECO:0007669"/>
    <property type="project" value="TreeGrafter"/>
</dbReference>
<dbReference type="RefSeq" id="XP_007879453.1">
    <property type="nucleotide sequence ID" value="XM_007881262.1"/>
</dbReference>
<dbReference type="eggNOG" id="KOG4498">
    <property type="taxonomic scope" value="Eukaryota"/>
</dbReference>
<dbReference type="InterPro" id="IPR036249">
    <property type="entry name" value="Thioredoxin-like_sf"/>
</dbReference>
<evidence type="ECO:0000256" key="3">
    <source>
        <dbReference type="ARBA" id="ARBA00023002"/>
    </source>
</evidence>
<comment type="similarity">
    <text evidence="1">Belongs to the short-chain dehydrogenases/reductases (SDR) family.</text>
</comment>
<evidence type="ECO:0000256" key="2">
    <source>
        <dbReference type="ARBA" id="ARBA00022857"/>
    </source>
</evidence>
<sequence length="529" mass="55380">MTATATANAHDDDYLPTSEQQSHADSLSLLDQHANRVDFGQLRRQAQADGQAFVLVFTRHFHCGMCMQYIRALAGSTILRDLGRVKVAIVGPGQWQGVKRYIEQCGSPPFDFYADPEVKLYKALGVTTRNLDLGDPNKGEVPSHHTFGTLGTTLKSVAETFTSGSLAIKGGDIKQLGGEIVWSNGGEPVFAHRMKHTRDHSEVSQVERAVQSGGSTAAANPAAPTAAAAAAAATVTAATTASGTGSGPGQQTCQASAPPTNASSPYGVAGSNLLPGKIVAITGASRGIGRACALACAAHGAKGMVIHYLGDAATTSEAQSLQVELEKLGCQSRLVAGDISQPEVGQEIARVAQQDFGRLDVFVSNAGICPFMGFLEMEHDTWKRVQDVNLNGAFYAVQAAARVMEEQVPQGGSIVAVSSISALVGGGMQSHYTPTKAGIKSMMESASISLGPKNIRCNCVLPGTIETAINEDDLSDVAKRDYMISRSPLRRLGKPDDIAGPVVFLASDLSKFMTGSSVLADGGCFVNLQ</sequence>
<dbReference type="Proteomes" id="UP000053664">
    <property type="component" value="Unassembled WGS sequence"/>
</dbReference>
<keyword evidence="3" id="KW-0560">Oxidoreductase</keyword>
<keyword evidence="2" id="KW-0521">NADP</keyword>
<dbReference type="HOGENOM" id="CLU_029476_0_0_1"/>
<dbReference type="PRINTS" id="PR00080">
    <property type="entry name" value="SDRFAMILY"/>
</dbReference>
<evidence type="ECO:0000256" key="4">
    <source>
        <dbReference type="ARBA" id="ARBA00023308"/>
    </source>
</evidence>
<dbReference type="OrthoDB" id="47007at2759"/>
<keyword evidence="4" id="KW-0684">Rhamnose metabolism</keyword>
<evidence type="ECO:0000256" key="5">
    <source>
        <dbReference type="SAM" id="MobiDB-lite"/>
    </source>
</evidence>
<dbReference type="AlphaFoldDB" id="A0A061H8J6"/>
<dbReference type="FunFam" id="3.40.50.720:FF:000417">
    <property type="entry name" value="Glucose 1-dehydrogenase, putative"/>
    <property type="match status" value="1"/>
</dbReference>
<dbReference type="Gene3D" id="3.40.50.720">
    <property type="entry name" value="NAD(P)-binding Rossmann-like Domain"/>
    <property type="match status" value="1"/>
</dbReference>
<feature type="region of interest" description="Disordered" evidence="5">
    <location>
        <begin position="240"/>
        <end position="262"/>
    </location>
</feature>
<dbReference type="GeneID" id="19317851"/>
<dbReference type="GO" id="GO:0006633">
    <property type="term" value="P:fatty acid biosynthetic process"/>
    <property type="evidence" value="ECO:0007669"/>
    <property type="project" value="TreeGrafter"/>
</dbReference>